<dbReference type="Proteomes" id="UP000187941">
    <property type="component" value="Chromosome"/>
</dbReference>
<dbReference type="InterPro" id="IPR007712">
    <property type="entry name" value="RelE/ParE_toxin"/>
</dbReference>
<dbReference type="OrthoDB" id="9805098at2"/>
<keyword evidence="4" id="KW-1185">Reference proteome</keyword>
<dbReference type="STRING" id="1178516.AWR27_15395"/>
<dbReference type="EMBL" id="CP014263">
    <property type="protein sequence ID" value="AQG80583.1"/>
    <property type="molecule type" value="Genomic_DNA"/>
</dbReference>
<comment type="similarity">
    <text evidence="1">Belongs to the RelE toxin family.</text>
</comment>
<gene>
    <name evidence="3" type="ORF">AWR27_15395</name>
</gene>
<dbReference type="PANTHER" id="PTHR35601:SF1">
    <property type="entry name" value="TOXIN RELE"/>
    <property type="match status" value="1"/>
</dbReference>
<proteinExistence type="inferred from homology"/>
<evidence type="ECO:0008006" key="5">
    <source>
        <dbReference type="Google" id="ProtNLM"/>
    </source>
</evidence>
<dbReference type="PANTHER" id="PTHR35601">
    <property type="entry name" value="TOXIN RELE"/>
    <property type="match status" value="1"/>
</dbReference>
<dbReference type="RefSeq" id="WP_077132011.1">
    <property type="nucleotide sequence ID" value="NZ_CP014263.1"/>
</dbReference>
<evidence type="ECO:0000256" key="2">
    <source>
        <dbReference type="ARBA" id="ARBA00022649"/>
    </source>
</evidence>
<protein>
    <recommendedName>
        <fullName evidence="5">Plasmid stabilization protein</fullName>
    </recommendedName>
</protein>
<evidence type="ECO:0000256" key="1">
    <source>
        <dbReference type="ARBA" id="ARBA00006226"/>
    </source>
</evidence>
<organism evidence="3 4">
    <name type="scientific">Spirosoma montaniterrae</name>
    <dbReference type="NCBI Taxonomy" id="1178516"/>
    <lineage>
        <taxon>Bacteria</taxon>
        <taxon>Pseudomonadati</taxon>
        <taxon>Bacteroidota</taxon>
        <taxon>Cytophagia</taxon>
        <taxon>Cytophagales</taxon>
        <taxon>Cytophagaceae</taxon>
        <taxon>Spirosoma</taxon>
    </lineage>
</organism>
<evidence type="ECO:0000313" key="3">
    <source>
        <dbReference type="EMBL" id="AQG80583.1"/>
    </source>
</evidence>
<dbReference type="Pfam" id="PF05016">
    <property type="entry name" value="ParE_toxin"/>
    <property type="match status" value="1"/>
</dbReference>
<dbReference type="Gene3D" id="3.30.2310.20">
    <property type="entry name" value="RelE-like"/>
    <property type="match status" value="1"/>
</dbReference>
<name>A0A1P9WYZ0_9BACT</name>
<accession>A0A1P9WYZ0</accession>
<dbReference type="KEGG" id="smon:AWR27_15395"/>
<keyword evidence="2" id="KW-1277">Toxin-antitoxin system</keyword>
<dbReference type="SUPFAM" id="SSF143011">
    <property type="entry name" value="RelE-like"/>
    <property type="match status" value="1"/>
</dbReference>
<sequence length="86" mass="9869">MYELLFTEKATKNLKKIPKADAKRILVKLDELAANPGEAANVKQLMNHPIAGFRLRVGNYQVLFSREDKLRIIEVVNVGSRKDIYR</sequence>
<dbReference type="InterPro" id="IPR035093">
    <property type="entry name" value="RelE/ParE_toxin_dom_sf"/>
</dbReference>
<dbReference type="AlphaFoldDB" id="A0A1P9WYZ0"/>
<evidence type="ECO:0000313" key="4">
    <source>
        <dbReference type="Proteomes" id="UP000187941"/>
    </source>
</evidence>
<reference evidence="3 4" key="1">
    <citation type="submission" date="2016-01" db="EMBL/GenBank/DDBJ databases">
        <authorList>
            <person name="Oliw E.H."/>
        </authorList>
    </citation>
    <scope>NUCLEOTIDE SEQUENCE [LARGE SCALE GENOMIC DNA]</scope>
    <source>
        <strain evidence="3 4">DY10</strain>
    </source>
</reference>